<organism evidence="7 8">
    <name type="scientific">Corvus moneduloides</name>
    <name type="common">New Caledonian crow</name>
    <dbReference type="NCBI Taxonomy" id="1196302"/>
    <lineage>
        <taxon>Eukaryota</taxon>
        <taxon>Metazoa</taxon>
        <taxon>Chordata</taxon>
        <taxon>Craniata</taxon>
        <taxon>Vertebrata</taxon>
        <taxon>Euteleostomi</taxon>
        <taxon>Archelosauria</taxon>
        <taxon>Archosauria</taxon>
        <taxon>Dinosauria</taxon>
        <taxon>Saurischia</taxon>
        <taxon>Theropoda</taxon>
        <taxon>Coelurosauria</taxon>
        <taxon>Aves</taxon>
        <taxon>Neognathae</taxon>
        <taxon>Neoaves</taxon>
        <taxon>Telluraves</taxon>
        <taxon>Australaves</taxon>
        <taxon>Passeriformes</taxon>
        <taxon>Corvoidea</taxon>
        <taxon>Corvidae</taxon>
        <taxon>Corvus</taxon>
    </lineage>
</organism>
<evidence type="ECO:0000313" key="8">
    <source>
        <dbReference type="Proteomes" id="UP000694553"/>
    </source>
</evidence>
<dbReference type="GO" id="GO:0050808">
    <property type="term" value="P:synapse organization"/>
    <property type="evidence" value="ECO:0007669"/>
    <property type="project" value="TreeGrafter"/>
</dbReference>
<evidence type="ECO:0000256" key="2">
    <source>
        <dbReference type="ARBA" id="ARBA00019266"/>
    </source>
</evidence>
<dbReference type="GO" id="GO:0048488">
    <property type="term" value="P:synaptic vesicle endocytosis"/>
    <property type="evidence" value="ECO:0007669"/>
    <property type="project" value="TreeGrafter"/>
</dbReference>
<reference evidence="7" key="3">
    <citation type="submission" date="2025-09" db="UniProtKB">
        <authorList>
            <consortium name="Ensembl"/>
        </authorList>
    </citation>
    <scope>IDENTIFICATION</scope>
</reference>
<evidence type="ECO:0000256" key="5">
    <source>
        <dbReference type="ARBA" id="ARBA00045236"/>
    </source>
</evidence>
<proteinExistence type="inferred from homology"/>
<keyword evidence="3" id="KW-0677">Repeat</keyword>
<dbReference type="PRINTS" id="PR01214">
    <property type="entry name" value="GSYNUCLEIN"/>
</dbReference>
<dbReference type="InterPro" id="IPR001058">
    <property type="entry name" value="Synuclein"/>
</dbReference>
<dbReference type="GO" id="GO:0043025">
    <property type="term" value="C:neuronal cell body"/>
    <property type="evidence" value="ECO:0007669"/>
    <property type="project" value="TreeGrafter"/>
</dbReference>
<dbReference type="GO" id="GO:0043679">
    <property type="term" value="C:axon terminus"/>
    <property type="evidence" value="ECO:0007669"/>
    <property type="project" value="TreeGrafter"/>
</dbReference>
<accession>A0A8U7MSP1</accession>
<dbReference type="Proteomes" id="UP000694553">
    <property type="component" value="Unassembled WGS sequence"/>
</dbReference>
<dbReference type="SUPFAM" id="SSF118375">
    <property type="entry name" value="Synuclein"/>
    <property type="match status" value="1"/>
</dbReference>
<dbReference type="GO" id="GO:0007268">
    <property type="term" value="P:chemical synaptic transmission"/>
    <property type="evidence" value="ECO:0007669"/>
    <property type="project" value="TreeGrafter"/>
</dbReference>
<sequence length="192" mass="20333">YFSISCTRALATLQHASSIRASKGCELRHTAFIQHRRKSKGRACQRSRVSAEGTKTKEGVVQSVTSVAEKTKEQANVVGEAVVASVNTVASKTVEGAETIVATTGVVKKEDLAAPQPPEQPRVEGEGAPASTGTEVSGATALLPRALCATHGLLLGYWLPPGRISPLPPVVMELPCKEPITVPTFLSYWTKT</sequence>
<dbReference type="Gene3D" id="1.10.287.700">
    <property type="entry name" value="Helix hairpin bin"/>
    <property type="match status" value="1"/>
</dbReference>
<evidence type="ECO:0000256" key="3">
    <source>
        <dbReference type="ARBA" id="ARBA00022737"/>
    </source>
</evidence>
<dbReference type="Ensembl" id="ENSCMUT00000034293.1">
    <property type="protein sequence ID" value="ENSCMUP00000034402.1"/>
    <property type="gene ID" value="ENSCMUG00000009290.2"/>
</dbReference>
<gene>
    <name evidence="7" type="primary">SNCG</name>
</gene>
<dbReference type="GO" id="GO:0005737">
    <property type="term" value="C:cytoplasm"/>
    <property type="evidence" value="ECO:0007669"/>
    <property type="project" value="TreeGrafter"/>
</dbReference>
<dbReference type="PANTHER" id="PTHR13820">
    <property type="entry name" value="SYNUCLEIN"/>
    <property type="match status" value="1"/>
</dbReference>
<protein>
    <recommendedName>
        <fullName evidence="2 6">Gamma-synuclein</fullName>
    </recommendedName>
</protein>
<evidence type="ECO:0000313" key="7">
    <source>
        <dbReference type="Ensembl" id="ENSCMUP00000034402.1"/>
    </source>
</evidence>
<dbReference type="Pfam" id="PF01387">
    <property type="entry name" value="Synuclein"/>
    <property type="match status" value="1"/>
</dbReference>
<dbReference type="AlphaFoldDB" id="A0A8U7MSP1"/>
<reference evidence="8" key="1">
    <citation type="submission" date="2019-10" db="EMBL/GenBank/DDBJ databases">
        <title>Corvus moneduloides (New Caledonian crow) genome, bCorMon1, primary haplotype.</title>
        <authorList>
            <person name="Rutz C."/>
            <person name="Fungtammasan C."/>
            <person name="Mountcastle J."/>
            <person name="Formenti G."/>
            <person name="Chow W."/>
            <person name="Howe K."/>
            <person name="Steele M.P."/>
            <person name="Fernandes J."/>
            <person name="Gilbert M.T.P."/>
            <person name="Fedrigo O."/>
            <person name="Jarvis E.D."/>
            <person name="Gemmell N."/>
        </authorList>
    </citation>
    <scope>NUCLEOTIDE SEQUENCE [LARGE SCALE GENOMIC DNA]</scope>
</reference>
<evidence type="ECO:0000256" key="1">
    <source>
        <dbReference type="ARBA" id="ARBA00009147"/>
    </source>
</evidence>
<evidence type="ECO:0000256" key="4">
    <source>
        <dbReference type="ARBA" id="ARBA00026036"/>
    </source>
</evidence>
<evidence type="ECO:0000256" key="6">
    <source>
        <dbReference type="RuleBase" id="RU361225"/>
    </source>
</evidence>
<keyword evidence="8" id="KW-1185">Reference proteome</keyword>
<dbReference type="PRINTS" id="PR01211">
    <property type="entry name" value="SYNUCLEIN"/>
</dbReference>
<reference evidence="7" key="2">
    <citation type="submission" date="2025-08" db="UniProtKB">
        <authorList>
            <consortium name="Ensembl"/>
        </authorList>
    </citation>
    <scope>IDENTIFICATION</scope>
</reference>
<comment type="subunit">
    <text evidence="4">May be a centrosome-associated protein. Interacts with MYOC; affects its secretion and its aggregation.</text>
</comment>
<dbReference type="InterPro" id="IPR002462">
    <property type="entry name" value="Synuclein_gamma"/>
</dbReference>
<dbReference type="PANTHER" id="PTHR13820:SF10">
    <property type="entry name" value="GAMMA-SYNUCLEIN"/>
    <property type="match status" value="1"/>
</dbReference>
<comment type="similarity">
    <text evidence="1 6">Belongs to the synuclein family.</text>
</comment>
<comment type="function">
    <text evidence="5">Plays a role in neurofilament network integrity. May be involved in modulating axonal architecture during development and in the adult. In vitro, increases the susceptibility of neurofilament-H to calcium-dependent proteases. May also function in modulating the keratin network in skin. Activates the MAPK and Elk-1 signal transduction pathway.</text>
</comment>
<dbReference type="GO" id="GO:1903136">
    <property type="term" value="F:cuprous ion binding"/>
    <property type="evidence" value="ECO:0007669"/>
    <property type="project" value="TreeGrafter"/>
</dbReference>
<name>A0A8U7MSP1_CORMO</name>